<dbReference type="AlphaFoldDB" id="A0A1F7FDB5"/>
<evidence type="ECO:0000256" key="1">
    <source>
        <dbReference type="ARBA" id="ARBA00022908"/>
    </source>
</evidence>
<dbReference type="PROSITE" id="PS51898">
    <property type="entry name" value="TYR_RECOMBINASE"/>
    <property type="match status" value="1"/>
</dbReference>
<dbReference type="EMBL" id="MFYX01000067">
    <property type="protein sequence ID" value="OGK04679.1"/>
    <property type="molecule type" value="Genomic_DNA"/>
</dbReference>
<dbReference type="Pfam" id="PF00589">
    <property type="entry name" value="Phage_integrase"/>
    <property type="match status" value="1"/>
</dbReference>
<sequence length="419" mass="47552">MKEKPFPVGDIIKAVRAELFRVQYKEQRINLYSSIWETLEGYMSKRNLKVFDMKIGLRFLEEEYGITVFKHLTSLNGIKVRAINMLGEYQLHGIILSKKVTIDKEYTPVVNKAFNGFVASRRQYGISEKTLQSNECYLRSFSEHLSKKKLGNISDLDTSHILGFINTLAGKSNATVYCTLGALRALLRYLHEDKILKKDFTSIVPKIKIDKTSRIPSAYNKQEVQRLLDSIDRGSPKGRRDYAILLLAARLGMRASDICALSFKNIKWEHNEIEFIQRKTKGKTILPLLPEVGSAIIDYLKNGRPTMKCDTIFVRHTCPITPLMPPTLHSIVWQYLQLAGIKVPDGKKHGPHALRHSLASALLEENTPLPVISEVLGHTNTDTTSIYLKIDVNHLRHCALDISAFEWNKTEQGGAVHVL</sequence>
<dbReference type="GO" id="GO:0003677">
    <property type="term" value="F:DNA binding"/>
    <property type="evidence" value="ECO:0007669"/>
    <property type="project" value="UniProtKB-UniRule"/>
</dbReference>
<gene>
    <name evidence="7" type="ORF">A2519_21125</name>
</gene>
<evidence type="ECO:0000259" key="6">
    <source>
        <dbReference type="PROSITE" id="PS51900"/>
    </source>
</evidence>
<proteinExistence type="predicted"/>
<keyword evidence="2 4" id="KW-0238">DNA-binding</keyword>
<feature type="domain" description="Tyr recombinase" evidence="5">
    <location>
        <begin position="214"/>
        <end position="400"/>
    </location>
</feature>
<dbReference type="PANTHER" id="PTHR30349:SF90">
    <property type="entry name" value="TYROSINE RECOMBINASE XERD"/>
    <property type="match status" value="1"/>
</dbReference>
<dbReference type="InterPro" id="IPR002104">
    <property type="entry name" value="Integrase_catalytic"/>
</dbReference>
<dbReference type="PROSITE" id="PS51900">
    <property type="entry name" value="CB"/>
    <property type="match status" value="1"/>
</dbReference>
<dbReference type="GO" id="GO:0015074">
    <property type="term" value="P:DNA integration"/>
    <property type="evidence" value="ECO:0007669"/>
    <property type="project" value="UniProtKB-KW"/>
</dbReference>
<comment type="caution">
    <text evidence="7">The sequence shown here is derived from an EMBL/GenBank/DDBJ whole genome shotgun (WGS) entry which is preliminary data.</text>
</comment>
<name>A0A1F7FDB5_UNCRA</name>
<evidence type="ECO:0000256" key="2">
    <source>
        <dbReference type="ARBA" id="ARBA00023125"/>
    </source>
</evidence>
<dbReference type="CDD" id="cd01188">
    <property type="entry name" value="INT_RitA_C_like"/>
    <property type="match status" value="1"/>
</dbReference>
<dbReference type="InterPro" id="IPR013762">
    <property type="entry name" value="Integrase-like_cat_sf"/>
</dbReference>
<dbReference type="Proteomes" id="UP000179243">
    <property type="component" value="Unassembled WGS sequence"/>
</dbReference>
<feature type="domain" description="Core-binding (CB)" evidence="6">
    <location>
        <begin position="108"/>
        <end position="191"/>
    </location>
</feature>
<evidence type="ECO:0008006" key="9">
    <source>
        <dbReference type="Google" id="ProtNLM"/>
    </source>
</evidence>
<dbReference type="PANTHER" id="PTHR30349">
    <property type="entry name" value="PHAGE INTEGRASE-RELATED"/>
    <property type="match status" value="1"/>
</dbReference>
<organism evidence="7 8">
    <name type="scientific">Candidatus Raymondbacteria bacterium RIFOXYD12_FULL_49_13</name>
    <dbReference type="NCBI Taxonomy" id="1817890"/>
    <lineage>
        <taxon>Bacteria</taxon>
        <taxon>Raymondiibacteriota</taxon>
    </lineage>
</organism>
<dbReference type="SUPFAM" id="SSF56349">
    <property type="entry name" value="DNA breaking-rejoining enzymes"/>
    <property type="match status" value="1"/>
</dbReference>
<evidence type="ECO:0000313" key="7">
    <source>
        <dbReference type="EMBL" id="OGK04679.1"/>
    </source>
</evidence>
<evidence type="ECO:0000259" key="5">
    <source>
        <dbReference type="PROSITE" id="PS51898"/>
    </source>
</evidence>
<accession>A0A1F7FDB5</accession>
<dbReference type="InterPro" id="IPR011010">
    <property type="entry name" value="DNA_brk_join_enz"/>
</dbReference>
<evidence type="ECO:0000256" key="3">
    <source>
        <dbReference type="ARBA" id="ARBA00023172"/>
    </source>
</evidence>
<dbReference type="InterPro" id="IPR004107">
    <property type="entry name" value="Integrase_SAM-like_N"/>
</dbReference>
<dbReference type="InterPro" id="IPR044068">
    <property type="entry name" value="CB"/>
</dbReference>
<evidence type="ECO:0000313" key="8">
    <source>
        <dbReference type="Proteomes" id="UP000179243"/>
    </source>
</evidence>
<dbReference type="Gene3D" id="1.10.150.130">
    <property type="match status" value="1"/>
</dbReference>
<keyword evidence="1" id="KW-0229">DNA integration</keyword>
<dbReference type="Gene3D" id="1.10.443.10">
    <property type="entry name" value="Intergrase catalytic core"/>
    <property type="match status" value="1"/>
</dbReference>
<dbReference type="Pfam" id="PF02899">
    <property type="entry name" value="Phage_int_SAM_1"/>
    <property type="match status" value="1"/>
</dbReference>
<reference evidence="7 8" key="1">
    <citation type="journal article" date="2016" name="Nat. Commun.">
        <title>Thousands of microbial genomes shed light on interconnected biogeochemical processes in an aquifer system.</title>
        <authorList>
            <person name="Anantharaman K."/>
            <person name="Brown C.T."/>
            <person name="Hug L.A."/>
            <person name="Sharon I."/>
            <person name="Castelle C.J."/>
            <person name="Probst A.J."/>
            <person name="Thomas B.C."/>
            <person name="Singh A."/>
            <person name="Wilkins M.J."/>
            <person name="Karaoz U."/>
            <person name="Brodie E.L."/>
            <person name="Williams K.H."/>
            <person name="Hubbard S.S."/>
            <person name="Banfield J.F."/>
        </authorList>
    </citation>
    <scope>NUCLEOTIDE SEQUENCE [LARGE SCALE GENOMIC DNA]</scope>
</reference>
<keyword evidence="3" id="KW-0233">DNA recombination</keyword>
<dbReference type="InterPro" id="IPR050090">
    <property type="entry name" value="Tyrosine_recombinase_XerCD"/>
</dbReference>
<dbReference type="GO" id="GO:0006310">
    <property type="term" value="P:DNA recombination"/>
    <property type="evidence" value="ECO:0007669"/>
    <property type="project" value="UniProtKB-KW"/>
</dbReference>
<evidence type="ECO:0000256" key="4">
    <source>
        <dbReference type="PROSITE-ProRule" id="PRU01248"/>
    </source>
</evidence>
<dbReference type="InterPro" id="IPR010998">
    <property type="entry name" value="Integrase_recombinase_N"/>
</dbReference>
<protein>
    <recommendedName>
        <fullName evidence="9">Tyr recombinase domain-containing protein</fullName>
    </recommendedName>
</protein>